<keyword evidence="7" id="KW-0238">DNA-binding</keyword>
<evidence type="ECO:0000256" key="1">
    <source>
        <dbReference type="ARBA" id="ARBA00010203"/>
    </source>
</evidence>
<evidence type="ECO:0000256" key="3">
    <source>
        <dbReference type="ARBA" id="ARBA00022603"/>
    </source>
</evidence>
<dbReference type="InterPro" id="IPR029063">
    <property type="entry name" value="SAM-dependent_MTases_sf"/>
</dbReference>
<evidence type="ECO:0000313" key="10">
    <source>
        <dbReference type="EMBL" id="OGZ39051.1"/>
    </source>
</evidence>
<evidence type="ECO:0000256" key="5">
    <source>
        <dbReference type="ARBA" id="ARBA00022691"/>
    </source>
</evidence>
<feature type="domain" description="DNA methylase N-4/N-6" evidence="9">
    <location>
        <begin position="33"/>
        <end position="96"/>
    </location>
</feature>
<sequence length="437" mass="50848">MELLTKTIEKTFLNLKPREEWSFRDAGRSQTTAFTHDYHRYPAKFIPQIVRKLIEDYAPSGTQVVCDPFGGCGTTLVEAKLLGHKSIGFDINPVAKLITQTKTTAIKPRTLANNRNKFLKYYENAPSVLYNHHQRINYWFDESTIQELDKIYFAIKKIKNHNVRRFFLCSFSHNLKNCSRWLMKSIKPTIDKDKILPNPKETFLRHLDSMIKKNERFYSTLVQSGYINTPAKMYRRDSTKKLPIETGVIDLIITSPPYVTSYEYADLHQLSLLWFGDDPKHFKKWHHFSNGFIDFRRNFIGTSSKEKKSGDFNSAIAKQIVDDLIQVERPLAVDVANYFLDMKRVFTEMYRILKTGGKACTIIGNTSLRGVEILNAQVAAEQMQAAGFRKVDFIKREIPNKMITPWRDLESGKFTEKNNPSKIRAYEYEYVVVMEKT</sequence>
<evidence type="ECO:0000256" key="6">
    <source>
        <dbReference type="ARBA" id="ARBA00022747"/>
    </source>
</evidence>
<comment type="catalytic activity">
    <reaction evidence="8">
        <text>a 2'-deoxycytidine in DNA + S-adenosyl-L-methionine = an N(4)-methyl-2'-deoxycytidine in DNA + S-adenosyl-L-homocysteine + H(+)</text>
        <dbReference type="Rhea" id="RHEA:16857"/>
        <dbReference type="Rhea" id="RHEA-COMP:11369"/>
        <dbReference type="Rhea" id="RHEA-COMP:13674"/>
        <dbReference type="ChEBI" id="CHEBI:15378"/>
        <dbReference type="ChEBI" id="CHEBI:57856"/>
        <dbReference type="ChEBI" id="CHEBI:59789"/>
        <dbReference type="ChEBI" id="CHEBI:85452"/>
        <dbReference type="ChEBI" id="CHEBI:137933"/>
        <dbReference type="EC" id="2.1.1.113"/>
    </reaction>
</comment>
<dbReference type="STRING" id="1802000.A3A94_01870"/>
<comment type="caution">
    <text evidence="10">The sequence shown here is derived from an EMBL/GenBank/DDBJ whole genome shotgun (WGS) entry which is preliminary data.</text>
</comment>
<dbReference type="GO" id="GO:0032259">
    <property type="term" value="P:methylation"/>
    <property type="evidence" value="ECO:0007669"/>
    <property type="project" value="UniProtKB-KW"/>
</dbReference>
<dbReference type="InterPro" id="IPR002941">
    <property type="entry name" value="DNA_methylase_N4/N6"/>
</dbReference>
<reference evidence="10 11" key="1">
    <citation type="journal article" date="2016" name="Nat. Commun.">
        <title>Thousands of microbial genomes shed light on interconnected biogeochemical processes in an aquifer system.</title>
        <authorList>
            <person name="Anantharaman K."/>
            <person name="Brown C.T."/>
            <person name="Hug L.A."/>
            <person name="Sharon I."/>
            <person name="Castelle C.J."/>
            <person name="Probst A.J."/>
            <person name="Thomas B.C."/>
            <person name="Singh A."/>
            <person name="Wilkins M.J."/>
            <person name="Karaoz U."/>
            <person name="Brodie E.L."/>
            <person name="Williams K.H."/>
            <person name="Hubbard S.S."/>
            <person name="Banfield J.F."/>
        </authorList>
    </citation>
    <scope>NUCLEOTIDE SEQUENCE [LARGE SCALE GENOMIC DNA]</scope>
</reference>
<dbReference type="Pfam" id="PF01555">
    <property type="entry name" value="N6_N4_Mtase"/>
    <property type="match status" value="1"/>
</dbReference>
<evidence type="ECO:0000313" key="11">
    <source>
        <dbReference type="Proteomes" id="UP000178787"/>
    </source>
</evidence>
<keyword evidence="5" id="KW-0949">S-adenosyl-L-methionine</keyword>
<protein>
    <recommendedName>
        <fullName evidence="2">site-specific DNA-methyltransferase (cytosine-N(4)-specific)</fullName>
        <ecNumber evidence="2">2.1.1.113</ecNumber>
    </recommendedName>
</protein>
<dbReference type="AlphaFoldDB" id="A0A1G2FNG2"/>
<evidence type="ECO:0000256" key="4">
    <source>
        <dbReference type="ARBA" id="ARBA00022679"/>
    </source>
</evidence>
<dbReference type="Gene3D" id="3.40.50.150">
    <property type="entry name" value="Vaccinia Virus protein VP39"/>
    <property type="match status" value="2"/>
</dbReference>
<comment type="similarity">
    <text evidence="1">Belongs to the N(4)/N(6)-methyltransferase family. N(4) subfamily.</text>
</comment>
<name>A0A1G2FNG2_9BACT</name>
<dbReference type="InterPro" id="IPR017985">
    <property type="entry name" value="MeTrfase_CN4_CS"/>
</dbReference>
<evidence type="ECO:0000256" key="2">
    <source>
        <dbReference type="ARBA" id="ARBA00012185"/>
    </source>
</evidence>
<keyword evidence="6" id="KW-0680">Restriction system</keyword>
<dbReference type="Proteomes" id="UP000178787">
    <property type="component" value="Unassembled WGS sequence"/>
</dbReference>
<dbReference type="PROSITE" id="PS00093">
    <property type="entry name" value="N4_MTASE"/>
    <property type="match status" value="1"/>
</dbReference>
<accession>A0A1G2FNG2</accession>
<dbReference type="SUPFAM" id="SSF53335">
    <property type="entry name" value="S-adenosyl-L-methionine-dependent methyltransferases"/>
    <property type="match status" value="2"/>
</dbReference>
<evidence type="ECO:0000259" key="9">
    <source>
        <dbReference type="Pfam" id="PF01555"/>
    </source>
</evidence>
<organism evidence="10 11">
    <name type="scientific">Candidatus Portnoybacteria bacterium RIFCSPLOWO2_01_FULL_43_11</name>
    <dbReference type="NCBI Taxonomy" id="1802000"/>
    <lineage>
        <taxon>Bacteria</taxon>
        <taxon>Candidatus Portnoyibacteriota</taxon>
    </lineage>
</organism>
<dbReference type="GO" id="GO:0015667">
    <property type="term" value="F:site-specific DNA-methyltransferase (cytosine-N4-specific) activity"/>
    <property type="evidence" value="ECO:0007669"/>
    <property type="project" value="UniProtKB-EC"/>
</dbReference>
<dbReference type="GO" id="GO:0003677">
    <property type="term" value="F:DNA binding"/>
    <property type="evidence" value="ECO:0007669"/>
    <property type="project" value="UniProtKB-KW"/>
</dbReference>
<dbReference type="GO" id="GO:0009307">
    <property type="term" value="P:DNA restriction-modification system"/>
    <property type="evidence" value="ECO:0007669"/>
    <property type="project" value="UniProtKB-KW"/>
</dbReference>
<evidence type="ECO:0000256" key="8">
    <source>
        <dbReference type="ARBA" id="ARBA00049120"/>
    </source>
</evidence>
<dbReference type="EC" id="2.1.1.113" evidence="2"/>
<keyword evidence="3" id="KW-0489">Methyltransferase</keyword>
<dbReference type="EMBL" id="MHNE01000003">
    <property type="protein sequence ID" value="OGZ39051.1"/>
    <property type="molecule type" value="Genomic_DNA"/>
</dbReference>
<keyword evidence="4" id="KW-0808">Transferase</keyword>
<dbReference type="GO" id="GO:0008170">
    <property type="term" value="F:N-methyltransferase activity"/>
    <property type="evidence" value="ECO:0007669"/>
    <property type="project" value="InterPro"/>
</dbReference>
<proteinExistence type="inferred from homology"/>
<evidence type="ECO:0000256" key="7">
    <source>
        <dbReference type="ARBA" id="ARBA00023125"/>
    </source>
</evidence>
<gene>
    <name evidence="10" type="ORF">A3A94_01870</name>
</gene>